<dbReference type="Proteomes" id="UP000037035">
    <property type="component" value="Unassembled WGS sequence"/>
</dbReference>
<dbReference type="AlphaFoldDB" id="A0A0L6VBQ3"/>
<evidence type="ECO:0000313" key="1">
    <source>
        <dbReference type="EMBL" id="KNZ58178.1"/>
    </source>
</evidence>
<name>A0A0L6VBQ3_9BASI</name>
<organism evidence="1 2">
    <name type="scientific">Puccinia sorghi</name>
    <dbReference type="NCBI Taxonomy" id="27349"/>
    <lineage>
        <taxon>Eukaryota</taxon>
        <taxon>Fungi</taxon>
        <taxon>Dikarya</taxon>
        <taxon>Basidiomycota</taxon>
        <taxon>Pucciniomycotina</taxon>
        <taxon>Pucciniomycetes</taxon>
        <taxon>Pucciniales</taxon>
        <taxon>Pucciniaceae</taxon>
        <taxon>Puccinia</taxon>
    </lineage>
</organism>
<accession>A0A0L6VBQ3</accession>
<dbReference type="EMBL" id="LAVV01006816">
    <property type="protein sequence ID" value="KNZ58178.1"/>
    <property type="molecule type" value="Genomic_DNA"/>
</dbReference>
<comment type="caution">
    <text evidence="1">The sequence shown here is derived from an EMBL/GenBank/DDBJ whole genome shotgun (WGS) entry which is preliminary data.</text>
</comment>
<evidence type="ECO:0000313" key="2">
    <source>
        <dbReference type="Proteomes" id="UP000037035"/>
    </source>
</evidence>
<dbReference type="VEuPathDB" id="FungiDB:VP01_1981g7"/>
<protein>
    <submittedName>
        <fullName evidence="1">Uncharacterized protein</fullName>
    </submittedName>
</protein>
<dbReference type="OrthoDB" id="2649667at2759"/>
<gene>
    <name evidence="1" type="ORF">VP01_1981g7</name>
</gene>
<sequence length="57" mass="6184">MTGSKQYLIQITPTKSCPAPLTLIFDFNKKFTSYLAGYPGACHDTAASQLSSTPKSR</sequence>
<reference evidence="1 2" key="1">
    <citation type="submission" date="2015-08" db="EMBL/GenBank/DDBJ databases">
        <title>Next Generation Sequencing and Analysis of the Genome of Puccinia sorghi L Schw, the Causal Agent of Maize Common Rust.</title>
        <authorList>
            <person name="Rochi L."/>
            <person name="Burguener G."/>
            <person name="Darino M."/>
            <person name="Turjanski A."/>
            <person name="Kreff E."/>
            <person name="Dieguez M.J."/>
            <person name="Sacco F."/>
        </authorList>
    </citation>
    <scope>NUCLEOTIDE SEQUENCE [LARGE SCALE GENOMIC DNA]</scope>
    <source>
        <strain evidence="1 2">RO10H11247</strain>
    </source>
</reference>
<proteinExistence type="predicted"/>
<keyword evidence="2" id="KW-1185">Reference proteome</keyword>